<evidence type="ECO:0000313" key="7">
    <source>
        <dbReference type="EMBL" id="KAG6018334.1"/>
    </source>
</evidence>
<keyword evidence="8" id="KW-1185">Reference proteome</keyword>
<organism evidence="7 8">
    <name type="scientific">Claviceps pusilla</name>
    <dbReference type="NCBI Taxonomy" id="123648"/>
    <lineage>
        <taxon>Eukaryota</taxon>
        <taxon>Fungi</taxon>
        <taxon>Dikarya</taxon>
        <taxon>Ascomycota</taxon>
        <taxon>Pezizomycotina</taxon>
        <taxon>Sordariomycetes</taxon>
        <taxon>Hypocreomycetidae</taxon>
        <taxon>Hypocreales</taxon>
        <taxon>Clavicipitaceae</taxon>
        <taxon>Claviceps</taxon>
    </lineage>
</organism>
<feature type="transmembrane region" description="Helical" evidence="5">
    <location>
        <begin position="63"/>
        <end position="81"/>
    </location>
</feature>
<feature type="transmembrane region" description="Helical" evidence="5">
    <location>
        <begin position="102"/>
        <end position="123"/>
    </location>
</feature>
<reference evidence="7" key="1">
    <citation type="journal article" date="2020" name="bioRxiv">
        <title>Whole genome comparisons of ergot fungi reveals the divergence and evolution of species within the genus Claviceps are the result of varying mechanisms driving genome evolution and host range expansion.</title>
        <authorList>
            <person name="Wyka S.A."/>
            <person name="Mondo S.J."/>
            <person name="Liu M."/>
            <person name="Dettman J."/>
            <person name="Nalam V."/>
            <person name="Broders K.D."/>
        </authorList>
    </citation>
    <scope>NUCLEOTIDE SEQUENCE</scope>
    <source>
        <strain evidence="7">CCC 602</strain>
    </source>
</reference>
<dbReference type="PANTHER" id="PTHR21324:SF2">
    <property type="entry name" value="EG:22E5.9 PROTEIN"/>
    <property type="match status" value="1"/>
</dbReference>
<evidence type="ECO:0000256" key="4">
    <source>
        <dbReference type="ARBA" id="ARBA00023136"/>
    </source>
</evidence>
<sequence length="270" mass="30216">MALRNLFSYWLLPALSALVWLAMLLTMLLYWIIATHRTHYPSMASRASIAYISDIGASNLKPLFIAGSCITVLTLDLAFFAERWLRHRGRLVPNQSRGEKALVCLSIVCAVGGAAGLILLSIFDVAHHKRMHDGFLLLFIGGYMLSAVFTCWEYQRLGIKNRDHRILRSSFWIKLSFILIELVLAIIFASTSYTHNTNVAAVFEWIVAFIFTLYVFSFIIDLRPAVHTRRPSARFEKPGDVEMGAALHGNGVDSREGTPGGDVDARAGHF</sequence>
<keyword evidence="4 5" id="KW-0472">Membrane</keyword>
<evidence type="ECO:0000256" key="5">
    <source>
        <dbReference type="SAM" id="Phobius"/>
    </source>
</evidence>
<evidence type="ECO:0000256" key="3">
    <source>
        <dbReference type="ARBA" id="ARBA00022989"/>
    </source>
</evidence>
<feature type="transmembrane region" description="Helical" evidence="5">
    <location>
        <begin position="175"/>
        <end position="193"/>
    </location>
</feature>
<proteinExistence type="predicted"/>
<evidence type="ECO:0000256" key="2">
    <source>
        <dbReference type="ARBA" id="ARBA00022692"/>
    </source>
</evidence>
<keyword evidence="3 5" id="KW-1133">Transmembrane helix</keyword>
<feature type="transmembrane region" description="Helical" evidence="5">
    <location>
        <begin position="199"/>
        <end position="220"/>
    </location>
</feature>
<protein>
    <recommendedName>
        <fullName evidence="6">CWH43-like N-terminal domain-containing protein</fullName>
    </recommendedName>
</protein>
<dbReference type="PANTHER" id="PTHR21324">
    <property type="entry name" value="FASTING-INDUCIBLE INTEGRAL MEMBRANE PROTEIN TM6P1-RELATED"/>
    <property type="match status" value="1"/>
</dbReference>
<evidence type="ECO:0000313" key="8">
    <source>
        <dbReference type="Proteomes" id="UP000748025"/>
    </source>
</evidence>
<feature type="transmembrane region" description="Helical" evidence="5">
    <location>
        <begin position="7"/>
        <end position="33"/>
    </location>
</feature>
<keyword evidence="2 5" id="KW-0812">Transmembrane</keyword>
<accession>A0A9P7T177</accession>
<dbReference type="GO" id="GO:0012505">
    <property type="term" value="C:endomembrane system"/>
    <property type="evidence" value="ECO:0007669"/>
    <property type="project" value="UniProtKB-SubCell"/>
</dbReference>
<dbReference type="EMBL" id="SRPW01000025">
    <property type="protein sequence ID" value="KAG6018334.1"/>
    <property type="molecule type" value="Genomic_DNA"/>
</dbReference>
<dbReference type="AlphaFoldDB" id="A0A9P7T177"/>
<dbReference type="InterPro" id="IPR019402">
    <property type="entry name" value="CWH43_N"/>
</dbReference>
<evidence type="ECO:0000256" key="1">
    <source>
        <dbReference type="ARBA" id="ARBA00004127"/>
    </source>
</evidence>
<dbReference type="InterPro" id="IPR050911">
    <property type="entry name" value="DRAM/TMEM150_Autophagy_Mod"/>
</dbReference>
<dbReference type="OrthoDB" id="10032492at2759"/>
<comment type="caution">
    <text evidence="7">The sequence shown here is derived from an EMBL/GenBank/DDBJ whole genome shotgun (WGS) entry which is preliminary data.</text>
</comment>
<feature type="transmembrane region" description="Helical" evidence="5">
    <location>
        <begin position="135"/>
        <end position="154"/>
    </location>
</feature>
<gene>
    <name evidence="7" type="ORF">E4U43_003784</name>
</gene>
<evidence type="ECO:0000259" key="6">
    <source>
        <dbReference type="Pfam" id="PF10277"/>
    </source>
</evidence>
<dbReference type="Proteomes" id="UP000748025">
    <property type="component" value="Unassembled WGS sequence"/>
</dbReference>
<name>A0A9P7T177_9HYPO</name>
<comment type="subcellular location">
    <subcellularLocation>
        <location evidence="1">Endomembrane system</location>
        <topology evidence="1">Multi-pass membrane protein</topology>
    </subcellularLocation>
</comment>
<feature type="domain" description="CWH43-like N-terminal" evidence="6">
    <location>
        <begin position="9"/>
        <end position="224"/>
    </location>
</feature>
<dbReference type="GO" id="GO:0005886">
    <property type="term" value="C:plasma membrane"/>
    <property type="evidence" value="ECO:0007669"/>
    <property type="project" value="TreeGrafter"/>
</dbReference>
<dbReference type="Pfam" id="PF10277">
    <property type="entry name" value="Frag1"/>
    <property type="match status" value="1"/>
</dbReference>